<evidence type="ECO:0000313" key="1">
    <source>
        <dbReference type="Proteomes" id="UP000000437"/>
    </source>
</evidence>
<protein>
    <submittedName>
        <fullName evidence="2">Uncharacterized protein isoform X1</fullName>
    </submittedName>
</protein>
<evidence type="ECO:0000313" key="2">
    <source>
        <dbReference type="RefSeq" id="XP_073804800.1"/>
    </source>
</evidence>
<proteinExistence type="predicted"/>
<name>A0AC58JE81_DANRE</name>
<dbReference type="Proteomes" id="UP000000437">
    <property type="component" value="Chromosome 4"/>
</dbReference>
<accession>A0AC58JE81</accession>
<organism evidence="1 2">
    <name type="scientific">Danio rerio</name>
    <name type="common">Zebrafish</name>
    <name type="synonym">Brachydanio rerio</name>
    <dbReference type="NCBI Taxonomy" id="7955"/>
    <lineage>
        <taxon>Eukaryota</taxon>
        <taxon>Metazoa</taxon>
        <taxon>Chordata</taxon>
        <taxon>Craniata</taxon>
        <taxon>Vertebrata</taxon>
        <taxon>Euteleostomi</taxon>
        <taxon>Actinopterygii</taxon>
        <taxon>Neopterygii</taxon>
        <taxon>Teleostei</taxon>
        <taxon>Ostariophysi</taxon>
        <taxon>Cypriniformes</taxon>
        <taxon>Danionidae</taxon>
        <taxon>Danioninae</taxon>
        <taxon>Danio</taxon>
    </lineage>
</organism>
<reference evidence="2" key="1">
    <citation type="submission" date="2025-08" db="UniProtKB">
        <authorList>
            <consortium name="RefSeq"/>
        </authorList>
    </citation>
    <scope>IDENTIFICATION</scope>
    <source>
        <strain evidence="2">Tuebingen</strain>
        <tissue evidence="2">Fibroblasts and whole tissue</tissue>
    </source>
</reference>
<keyword evidence="1" id="KW-1185">Reference proteome</keyword>
<dbReference type="RefSeq" id="XP_073804800.1">
    <property type="nucleotide sequence ID" value="XM_073948699.1"/>
</dbReference>
<sequence length="383" mass="42438">MIATRWTQLPAGRERGKTQCSLSTKRYVSGRKPWDNRYHPPGAYTGELLGMEHLYSQTGKTLTPVLQNPEEEDRLVEEVDDEDLQDEGFEEEIMEDITVPVLYEDDPCRDLRNSPSSSPLPQSPASLAEPSTSAGGEGQLPRPAPSLPSQLSNSGDSLSVEAQMDYSAQFRREATGELTLKPSPEAVALAAAYRKNPTPGRSWPAARVKEEAIARVAAAGGDSSCHQLVLSESALQFGQYRGKTFKWLLSNDVNYAAMVLAVHQREREAGDTNQSFIMGNKDALLRYAGLFPVMMAAISERRVREGHGTPAQEDQVLVGFGNFAAMSFKDLYEATDRDRKGFVKWVKRQSSRPGTKMELFQKYIRRRDAEMLPGSAPPGMNFT</sequence>
<gene>
    <name evidence="2" type="primary">LOC103910719</name>
</gene>